<protein>
    <recommendedName>
        <fullName evidence="1">F-box domain-containing protein</fullName>
    </recommendedName>
</protein>
<dbReference type="EMBL" id="CAJNOJ010000135">
    <property type="protein sequence ID" value="CAF1178669.1"/>
    <property type="molecule type" value="Genomic_DNA"/>
</dbReference>
<proteinExistence type="predicted"/>
<comment type="caution">
    <text evidence="2">The sequence shown here is derived from an EMBL/GenBank/DDBJ whole genome shotgun (WGS) entry which is preliminary data.</text>
</comment>
<dbReference type="OrthoDB" id="10007079at2759"/>
<dbReference type="Gene3D" id="1.20.1280.50">
    <property type="match status" value="1"/>
</dbReference>
<evidence type="ECO:0000313" key="5">
    <source>
        <dbReference type="Proteomes" id="UP000663852"/>
    </source>
</evidence>
<evidence type="ECO:0000313" key="4">
    <source>
        <dbReference type="Proteomes" id="UP000663828"/>
    </source>
</evidence>
<dbReference type="Pfam" id="PF00646">
    <property type="entry name" value="F-box"/>
    <property type="match status" value="1"/>
</dbReference>
<dbReference type="InterPro" id="IPR001810">
    <property type="entry name" value="F-box_dom"/>
</dbReference>
<evidence type="ECO:0000313" key="3">
    <source>
        <dbReference type="EMBL" id="CAF1210097.1"/>
    </source>
</evidence>
<evidence type="ECO:0000259" key="1">
    <source>
        <dbReference type="PROSITE" id="PS50181"/>
    </source>
</evidence>
<organism evidence="2 5">
    <name type="scientific">Adineta ricciae</name>
    <name type="common">Rotifer</name>
    <dbReference type="NCBI Taxonomy" id="249248"/>
    <lineage>
        <taxon>Eukaryota</taxon>
        <taxon>Metazoa</taxon>
        <taxon>Spiralia</taxon>
        <taxon>Gnathifera</taxon>
        <taxon>Rotifera</taxon>
        <taxon>Eurotatoria</taxon>
        <taxon>Bdelloidea</taxon>
        <taxon>Adinetida</taxon>
        <taxon>Adinetidae</taxon>
        <taxon>Adineta</taxon>
    </lineage>
</organism>
<keyword evidence="4" id="KW-1185">Reference proteome</keyword>
<accession>A0A814UTI9</accession>
<dbReference type="PROSITE" id="PS50181">
    <property type="entry name" value="FBOX"/>
    <property type="match status" value="1"/>
</dbReference>
<dbReference type="Proteomes" id="UP000663828">
    <property type="component" value="Unassembled WGS sequence"/>
</dbReference>
<dbReference type="InterPro" id="IPR036047">
    <property type="entry name" value="F-box-like_dom_sf"/>
</dbReference>
<feature type="domain" description="F-box" evidence="1">
    <location>
        <begin position="1"/>
        <end position="51"/>
    </location>
</feature>
<sequence length="391" mass="45698">MSMETLPVEILHRIFDHIDTQTIIFSIRSVCRLFQNVVHTYERYTLDFQSIYLTDFRLLCKLITPQKARSLILCNSEYTPNAIDLFVSTVRLQRFTRLHSLTLIDIDEFQMNIILKRINLTLLKSVSIQIRKYDARRVKTTSYFLSSIVANSALRKLEISFRFDRISWPIHCRIQCLTINNDIPFDNLRQILLCSPQLHTLTIEGELLNMKSLSQKDSFPQITSLTLKKFELISDKLESFLSLTSSLTYLKIISDGFTLDGNRWEQFIQINLCQLEKFEFFSNVSVTQKQTHEDLDVIIQSFRSPFWIEQKQWFVACELSNAYEIQIYSLPICKSFVEYTLKKEKVLVSSNSTISSWYDDLSITNNIDKISLLLNETTTGSLKNEVCYSNL</sequence>
<gene>
    <name evidence="2" type="ORF">EDS130_LOCUS24117</name>
    <name evidence="3" type="ORF">XAT740_LOCUS24145</name>
</gene>
<dbReference type="SUPFAM" id="SSF81383">
    <property type="entry name" value="F-box domain"/>
    <property type="match status" value="1"/>
</dbReference>
<evidence type="ECO:0000313" key="2">
    <source>
        <dbReference type="EMBL" id="CAF1178669.1"/>
    </source>
</evidence>
<dbReference type="EMBL" id="CAJNOR010001853">
    <property type="protein sequence ID" value="CAF1210097.1"/>
    <property type="molecule type" value="Genomic_DNA"/>
</dbReference>
<dbReference type="AlphaFoldDB" id="A0A814UTI9"/>
<reference evidence="2" key="1">
    <citation type="submission" date="2021-02" db="EMBL/GenBank/DDBJ databases">
        <authorList>
            <person name="Nowell W R."/>
        </authorList>
    </citation>
    <scope>NUCLEOTIDE SEQUENCE</scope>
</reference>
<name>A0A814UTI9_ADIRI</name>
<dbReference type="Proteomes" id="UP000663852">
    <property type="component" value="Unassembled WGS sequence"/>
</dbReference>